<gene>
    <name evidence="1" type="ORF">CUN48_16395</name>
</gene>
<comment type="caution">
    <text evidence="1">The sequence shown here is derived from an EMBL/GenBank/DDBJ whole genome shotgun (WGS) entry which is preliminary data.</text>
</comment>
<name>A0A2M8Q804_9CHLR</name>
<feature type="non-terminal residue" evidence="1">
    <location>
        <position position="179"/>
    </location>
</feature>
<protein>
    <submittedName>
        <fullName evidence="1">Uncharacterized protein</fullName>
    </submittedName>
</protein>
<feature type="non-terminal residue" evidence="1">
    <location>
        <position position="1"/>
    </location>
</feature>
<dbReference type="AlphaFoldDB" id="A0A2M8Q804"/>
<dbReference type="Proteomes" id="UP000230790">
    <property type="component" value="Unassembled WGS sequence"/>
</dbReference>
<dbReference type="EMBL" id="PGTN01000625">
    <property type="protein sequence ID" value="PJF45928.1"/>
    <property type="molecule type" value="Genomic_DNA"/>
</dbReference>
<sequence>TLIDKEGPVDGDPPQLSALFARSDAPSFSHTYQVYDWNWGCGEHGCRGALLQTPGVTLAALHAREGEPVFIPSRGRQIYAGGYKALVLYADATHITLGYTREDSVANGYVVHLANLCVDPNLAALYAASDAAGRASLPALREGEPIGVAALGDLLVAVRDRGTFLDRVRGWIGGRGSES</sequence>
<accession>A0A2M8Q804</accession>
<evidence type="ECO:0000313" key="1">
    <source>
        <dbReference type="EMBL" id="PJF45928.1"/>
    </source>
</evidence>
<organism evidence="1 2">
    <name type="scientific">Candidatus Thermofonsia Clade 3 bacterium</name>
    <dbReference type="NCBI Taxonomy" id="2364212"/>
    <lineage>
        <taxon>Bacteria</taxon>
        <taxon>Bacillati</taxon>
        <taxon>Chloroflexota</taxon>
        <taxon>Candidatus Thermofontia</taxon>
        <taxon>Candidatus Thermofonsia Clade 3</taxon>
    </lineage>
</organism>
<reference evidence="1 2" key="1">
    <citation type="submission" date="2017-11" db="EMBL/GenBank/DDBJ databases">
        <title>Evolution of Phototrophy in the Chloroflexi Phylum Driven by Horizontal Gene Transfer.</title>
        <authorList>
            <person name="Ward L.M."/>
            <person name="Hemp J."/>
            <person name="Shih P.M."/>
            <person name="Mcglynn S.E."/>
            <person name="Fischer W."/>
        </authorList>
    </citation>
    <scope>NUCLEOTIDE SEQUENCE [LARGE SCALE GENOMIC DNA]</scope>
    <source>
        <strain evidence="1">JP3_7</strain>
    </source>
</reference>
<evidence type="ECO:0000313" key="2">
    <source>
        <dbReference type="Proteomes" id="UP000230790"/>
    </source>
</evidence>
<proteinExistence type="predicted"/>